<evidence type="ECO:0000259" key="2">
    <source>
        <dbReference type="Pfam" id="PF03432"/>
    </source>
</evidence>
<evidence type="ECO:0000313" key="3">
    <source>
        <dbReference type="EMBL" id="CUM98835.1"/>
    </source>
</evidence>
<accession>A0A173TA14</accession>
<evidence type="ECO:0000313" key="4">
    <source>
        <dbReference type="Proteomes" id="UP000095649"/>
    </source>
</evidence>
<name>A0A173TA14_9FIRM</name>
<reference evidence="3 4" key="1">
    <citation type="submission" date="2015-09" db="EMBL/GenBank/DDBJ databases">
        <authorList>
            <consortium name="Pathogen Informatics"/>
        </authorList>
    </citation>
    <scope>NUCLEOTIDE SEQUENCE [LARGE SCALE GENOMIC DNA]</scope>
    <source>
        <strain evidence="3 4">2789STDY5834970</strain>
    </source>
</reference>
<feature type="domain" description="MobA/VirD2-like nuclease" evidence="2">
    <location>
        <begin position="53"/>
        <end position="153"/>
    </location>
</feature>
<feature type="coiled-coil region" evidence="1">
    <location>
        <begin position="390"/>
        <end position="424"/>
    </location>
</feature>
<protein>
    <submittedName>
        <fullName evidence="3">Relaxase/Mobilisation nuclease domain</fullName>
    </submittedName>
</protein>
<gene>
    <name evidence="3" type="ORF">ERS852582_01427</name>
</gene>
<keyword evidence="1" id="KW-0175">Coiled coil</keyword>
<dbReference type="Pfam" id="PF03432">
    <property type="entry name" value="Relaxase"/>
    <property type="match status" value="1"/>
</dbReference>
<dbReference type="EMBL" id="CYXN01000009">
    <property type="protein sequence ID" value="CUM98835.1"/>
    <property type="molecule type" value="Genomic_DNA"/>
</dbReference>
<evidence type="ECO:0000256" key="1">
    <source>
        <dbReference type="SAM" id="Coils"/>
    </source>
</evidence>
<dbReference type="AlphaFoldDB" id="A0A173TA14"/>
<proteinExistence type="predicted"/>
<sequence length="543" mass="62556">MQNWQVIIVAILKHVAGKSADYGAALDYLKYEHDEVLKKPLLDANGNWVLRRDILLEGINCEPELFDVECEMLNAQYHKNQNYDEIKTHHYLISFDPADKDECGLTGEQAQAIGMEYVKANFPGHQALVCTHMDGHNGSGNIHVHIVINSLRKLDVPQQPFMERPIDCKAGYKHHLTKDYLKHLQQSLMNICLRENLNQVDLLSPSVNKITQQEYYAKQRGQINLDKLNAELVAAGFTPMKTKFQTEKDKLRDAITAAAKKAKSFEEFCRLLQTESNILVKDHRGRFSYLLSDKEKYISARTLGTSFDREHLLTLFESNAITAAKEKQQWSVADPIAVLYIKSNLRLVVNLQDCVKAQQSHAYAQKVKISNLQQMANTIVYVQQHGYDSYEDLKKAHDELSVKMSDARNTAKSTDADLKRLNEKIHYLGQYLSTKVTYKEFLQAGNKKMYRSAHQDEIARYEEAVQFLKRNSTDGTIPTMKDLRAEKEKLLSARTAQYESYTYFKDYYHELQTACRNVDMILETEHTQQHTRTQPKRSHEPSL</sequence>
<dbReference type="Proteomes" id="UP000095649">
    <property type="component" value="Unassembled WGS sequence"/>
</dbReference>
<organism evidence="3 4">
    <name type="scientific">Faecalibacterium prausnitzii</name>
    <dbReference type="NCBI Taxonomy" id="853"/>
    <lineage>
        <taxon>Bacteria</taxon>
        <taxon>Bacillati</taxon>
        <taxon>Bacillota</taxon>
        <taxon>Clostridia</taxon>
        <taxon>Eubacteriales</taxon>
        <taxon>Oscillospiraceae</taxon>
        <taxon>Faecalibacterium</taxon>
    </lineage>
</organism>
<dbReference type="InterPro" id="IPR005094">
    <property type="entry name" value="Endonuclease_MobA/VirD2"/>
</dbReference>